<dbReference type="InterPro" id="IPR027994">
    <property type="entry name" value="WxL_dom"/>
</dbReference>
<evidence type="ECO:0000313" key="3">
    <source>
        <dbReference type="EMBL" id="OTP24944.1"/>
    </source>
</evidence>
<accession>A0A242KUN0</accession>
<protein>
    <recommendedName>
        <fullName evidence="2">WxL domain-containing protein</fullName>
    </recommendedName>
</protein>
<evidence type="ECO:0000256" key="1">
    <source>
        <dbReference type="SAM" id="Phobius"/>
    </source>
</evidence>
<proteinExistence type="predicted"/>
<dbReference type="RefSeq" id="WP_086335464.1">
    <property type="nucleotide sequence ID" value="NZ_NGMS01000003.1"/>
</dbReference>
<gene>
    <name evidence="3" type="ORF">A5802_002854</name>
</gene>
<name>A0A242KUN0_ENTMU</name>
<comment type="caution">
    <text evidence="3">The sequence shown here is derived from an EMBL/GenBank/DDBJ whole genome shotgun (WGS) entry which is preliminary data.</text>
</comment>
<keyword evidence="1" id="KW-0812">Transmembrane</keyword>
<dbReference type="Pfam" id="PF13731">
    <property type="entry name" value="WxL"/>
    <property type="match status" value="1"/>
</dbReference>
<keyword evidence="1" id="KW-1133">Transmembrane helix</keyword>
<dbReference type="Proteomes" id="UP000195024">
    <property type="component" value="Unassembled WGS sequence"/>
</dbReference>
<dbReference type="AlphaFoldDB" id="A0A242KUN0"/>
<reference evidence="3 4" key="1">
    <citation type="submission" date="2017-05" db="EMBL/GenBank/DDBJ databases">
        <title>The Genome Sequence of Enterococcus mundtii 6B1_DIV0119.</title>
        <authorList>
            <consortium name="The Broad Institute Genomics Platform"/>
            <consortium name="The Broad Institute Genomic Center for Infectious Diseases"/>
            <person name="Earl A."/>
            <person name="Manson A."/>
            <person name="Schwartman J."/>
            <person name="Gilmore M."/>
            <person name="Abouelleil A."/>
            <person name="Cao P."/>
            <person name="Chapman S."/>
            <person name="Cusick C."/>
            <person name="Shea T."/>
            <person name="Young S."/>
            <person name="Neafsey D."/>
            <person name="Nusbaum C."/>
            <person name="Birren B."/>
        </authorList>
    </citation>
    <scope>NUCLEOTIDE SEQUENCE [LARGE SCALE GENOMIC DNA]</scope>
    <source>
        <strain evidence="3 4">6B1_DIV0119</strain>
    </source>
</reference>
<feature type="transmembrane region" description="Helical" evidence="1">
    <location>
        <begin position="7"/>
        <end position="26"/>
    </location>
</feature>
<organism evidence="3 4">
    <name type="scientific">Enterococcus mundtii</name>
    <dbReference type="NCBI Taxonomy" id="53346"/>
    <lineage>
        <taxon>Bacteria</taxon>
        <taxon>Bacillati</taxon>
        <taxon>Bacillota</taxon>
        <taxon>Bacilli</taxon>
        <taxon>Lactobacillales</taxon>
        <taxon>Enterococcaceae</taxon>
        <taxon>Enterococcus</taxon>
    </lineage>
</organism>
<keyword evidence="1" id="KW-0472">Membrane</keyword>
<feature type="domain" description="WxL" evidence="2">
    <location>
        <begin position="620"/>
        <end position="773"/>
    </location>
</feature>
<dbReference type="EMBL" id="NGMS01000003">
    <property type="protein sequence ID" value="OTP24944.1"/>
    <property type="molecule type" value="Genomic_DNA"/>
</dbReference>
<evidence type="ECO:0000259" key="2">
    <source>
        <dbReference type="Pfam" id="PF13731"/>
    </source>
</evidence>
<evidence type="ECO:0000313" key="4">
    <source>
        <dbReference type="Proteomes" id="UP000195024"/>
    </source>
</evidence>
<sequence>MYKKKKILARVIVGMSIFFLPTLTLLSHRIELKVEAAVITSGALEPGGNSDTGNHELDSGFQQNANNWNILAGDSKWWKWDPSGNNYLWLANSVKNSWVYQSIRATLDFSKPLTIKTPYWYDKADVWKMGDASGFFLTPANNDMIKQNAPNATGQQLGIAGLKDSFFIGRDIWYNGTFDGPSGTNKGQDKIEIRKTDANGAIEQSSSTTVPWVQISAPLQFQGSGSTRWSSETQTMTWSNIVDNKNGTYTGTLSLTAAPDSGYNNNGAYKPQTISRTITLKKNMSFGSLAITGNNTGVIQGANASKNASFSATRGTVTFPVNFIDKTTNQPIKGVTAAKITANTGDTIGVTNSLANASDNYTFVVPRINGYNFSSSTSIKVANYDEYNEANPNAINVYYSPIAETADFKTYYTEKTPGTGIVTDAITGLTGGDPSSTMIVTEGVAATLPVPNPALVTGDFGHSITNIPSLTVPAGYKVDHIVGPDGKNGQTYPDLASAIVANPTFDDLSNNKWANHFSIYLTAERASASFSYNYVDSTRAVAPSLPDIPSEVGVTGGVIKDPSEQLPELPAGVTIKDVTAPDGNTYGSLSEALAAGANKYYQAGTVAFTLNVTAPPAMPTLDEVPTVEFGTQTLKSGTHSYGSETQTGLKVTDESYTNKGWHVTASMSQQFTSDTMADLETAPFGTFLKGASISFHAGTLNTTTENTAKAPQALDFTLQEDGAAVSVMDAAAGTGQGAWELSYEDVQLQVDGDQIAVGKPYQATINWSLSDVPAN</sequence>
<dbReference type="Gene3D" id="2.60.120.200">
    <property type="match status" value="1"/>
</dbReference>